<evidence type="ECO:0000313" key="2">
    <source>
        <dbReference type="EMBL" id="MBW5420720.1"/>
    </source>
</evidence>
<feature type="region of interest" description="Disordered" evidence="1">
    <location>
        <begin position="87"/>
        <end position="158"/>
    </location>
</feature>
<dbReference type="RefSeq" id="WP_219687286.1">
    <property type="nucleotide sequence ID" value="NZ_WMBF01000018.1"/>
</dbReference>
<organism evidence="2 3">
    <name type="scientific">Streptomyces anatolicus</name>
    <dbReference type="NCBI Taxonomy" id="2675858"/>
    <lineage>
        <taxon>Bacteria</taxon>
        <taxon>Bacillati</taxon>
        <taxon>Actinomycetota</taxon>
        <taxon>Actinomycetes</taxon>
        <taxon>Kitasatosporales</taxon>
        <taxon>Streptomycetaceae</taxon>
        <taxon>Streptomyces</taxon>
    </lineage>
</organism>
<feature type="compositionally biased region" description="Low complexity" evidence="1">
    <location>
        <begin position="88"/>
        <end position="107"/>
    </location>
</feature>
<comment type="caution">
    <text evidence="2">The sequence shown here is derived from an EMBL/GenBank/DDBJ whole genome shotgun (WGS) entry which is preliminary data.</text>
</comment>
<name>A0ABS6YHY0_9ACTN</name>
<evidence type="ECO:0000313" key="3">
    <source>
        <dbReference type="Proteomes" id="UP001197114"/>
    </source>
</evidence>
<protein>
    <submittedName>
        <fullName evidence="2">Uncharacterized protein</fullName>
    </submittedName>
</protein>
<evidence type="ECO:0000256" key="1">
    <source>
        <dbReference type="SAM" id="MobiDB-lite"/>
    </source>
</evidence>
<keyword evidence="3" id="KW-1185">Reference proteome</keyword>
<proteinExistence type="predicted"/>
<feature type="compositionally biased region" description="Basic and acidic residues" evidence="1">
    <location>
        <begin position="1"/>
        <end position="44"/>
    </location>
</feature>
<feature type="region of interest" description="Disordered" evidence="1">
    <location>
        <begin position="1"/>
        <end position="53"/>
    </location>
</feature>
<dbReference type="Proteomes" id="UP001197114">
    <property type="component" value="Unassembled WGS sequence"/>
</dbReference>
<reference evidence="2 3" key="1">
    <citation type="submission" date="2019-11" db="EMBL/GenBank/DDBJ databases">
        <authorList>
            <person name="Ay H."/>
        </authorList>
    </citation>
    <scope>NUCLEOTIDE SEQUENCE [LARGE SCALE GENOMIC DNA]</scope>
    <source>
        <strain evidence="2 3">BG9H</strain>
    </source>
</reference>
<gene>
    <name evidence="2" type="ORF">GKQ77_03930</name>
</gene>
<accession>A0ABS6YHY0</accession>
<dbReference type="EMBL" id="WMBF01000018">
    <property type="protein sequence ID" value="MBW5420720.1"/>
    <property type="molecule type" value="Genomic_DNA"/>
</dbReference>
<sequence length="292" mass="30566">MRDDENDVRRQLRAAADAHRPDRERMLARVERGMAGRERTERRTRPPRGAGASWLRVVTATAAVAGVCAVAGYGVASALRGAESDARSVATSSTPDAPPAASAHSRAPAPPPPREPSGTPDAPPASGAPKSGVPKPGASGGPKSDKPSAPADPSRGARTVPAAELLWADGSIDPGSSTYWSQSDITVKAKKPLTALTVELRVARGGEVADTGNWRSLPAGDFAVTVTERDGSLLYRWTLRAGRTVPAGEHVFAGQYDHPEGARDAHADRYTVRASTGDERAEWKGDFAPSAD</sequence>